<evidence type="ECO:0000256" key="1">
    <source>
        <dbReference type="ARBA" id="ARBA00022729"/>
    </source>
</evidence>
<dbReference type="InterPro" id="IPR013106">
    <property type="entry name" value="Ig_V-set"/>
</dbReference>
<dbReference type="SMART" id="SM00406">
    <property type="entry name" value="IGv"/>
    <property type="match status" value="2"/>
</dbReference>
<dbReference type="InterPro" id="IPR003599">
    <property type="entry name" value="Ig_sub"/>
</dbReference>
<feature type="chain" id="PRO_5017313332" description="Ig-like domain-containing protein" evidence="3">
    <location>
        <begin position="21"/>
        <end position="249"/>
    </location>
</feature>
<feature type="domain" description="Immunoglobulin" evidence="5">
    <location>
        <begin position="31"/>
        <end position="131"/>
    </location>
</feature>
<sequence length="249" mass="28325">FCYGFFFSLFFFLHTGVCEGLRVHQTPSDIIAQPSGKPGDKIQIFCTHNKTDYWVMLWYQQPPGDTAMKLIGTIKYEGDFEKYCNITGDLSGNTAKKGSLFIAGLKESEHSAVYYCAAYTKTKCIHLLSAVIHQSPSVIKKADANVEILCKHEKSDYRVMLWYQKRRGETALKLVGYGYAKFNNDSVEEPFRKHFKLSGDLEGEKKHSLLTIINLKPLEHTATYFCAAREAHCIKQLSSLNKNLFFAHP</sequence>
<feature type="domain" description="Immunoglobulin V-set" evidence="4">
    <location>
        <begin position="41"/>
        <end position="118"/>
    </location>
</feature>
<dbReference type="GO" id="GO:0002376">
    <property type="term" value="P:immune system process"/>
    <property type="evidence" value="ECO:0007669"/>
    <property type="project" value="UniProtKB-KW"/>
</dbReference>
<feature type="domain" description="Immunoglobulin" evidence="5">
    <location>
        <begin position="135"/>
        <end position="243"/>
    </location>
</feature>
<proteinExistence type="predicted"/>
<accession>A0A3B4FW60</accession>
<dbReference type="GO" id="GO:0007166">
    <property type="term" value="P:cell surface receptor signaling pathway"/>
    <property type="evidence" value="ECO:0007669"/>
    <property type="project" value="TreeGrafter"/>
</dbReference>
<evidence type="ECO:0000259" key="5">
    <source>
        <dbReference type="SMART" id="SM00409"/>
    </source>
</evidence>
<keyword evidence="1 3" id="KW-0732">Signal</keyword>
<dbReference type="GeneTree" id="ENSGT00980000198722"/>
<evidence type="ECO:0000256" key="3">
    <source>
        <dbReference type="SAM" id="SignalP"/>
    </source>
</evidence>
<feature type="signal peptide" evidence="3">
    <location>
        <begin position="1"/>
        <end position="20"/>
    </location>
</feature>
<reference evidence="6" key="1">
    <citation type="submission" date="2023-09" db="UniProtKB">
        <authorList>
            <consortium name="Ensembl"/>
        </authorList>
    </citation>
    <scope>IDENTIFICATION</scope>
</reference>
<dbReference type="Pfam" id="PF07686">
    <property type="entry name" value="V-set"/>
    <property type="match status" value="1"/>
</dbReference>
<dbReference type="InterPro" id="IPR013783">
    <property type="entry name" value="Ig-like_fold"/>
</dbReference>
<dbReference type="SMART" id="SM00409">
    <property type="entry name" value="IG"/>
    <property type="match status" value="2"/>
</dbReference>
<evidence type="ECO:0000259" key="4">
    <source>
        <dbReference type="SMART" id="SM00406"/>
    </source>
</evidence>
<dbReference type="PANTHER" id="PTHR23268">
    <property type="entry name" value="T-CELL RECEPTOR BETA CHAIN"/>
    <property type="match status" value="1"/>
</dbReference>
<dbReference type="PANTHER" id="PTHR23268:SF102">
    <property type="entry name" value="IMMUNOGLOBULIN V-SET DOMAIN-CONTAINING PROTEIN"/>
    <property type="match status" value="1"/>
</dbReference>
<protein>
    <recommendedName>
        <fullName evidence="7">Ig-like domain-containing protein</fullName>
    </recommendedName>
</protein>
<dbReference type="Gene3D" id="2.60.40.10">
    <property type="entry name" value="Immunoglobulins"/>
    <property type="match status" value="2"/>
</dbReference>
<dbReference type="SUPFAM" id="SSF48726">
    <property type="entry name" value="Immunoglobulin"/>
    <property type="match status" value="2"/>
</dbReference>
<evidence type="ECO:0000313" key="6">
    <source>
        <dbReference type="Ensembl" id="ENSPNYP00000013984.1"/>
    </source>
</evidence>
<evidence type="ECO:0000256" key="2">
    <source>
        <dbReference type="ARBA" id="ARBA00022859"/>
    </source>
</evidence>
<organism evidence="6">
    <name type="scientific">Pundamilia nyererei</name>
    <dbReference type="NCBI Taxonomy" id="303518"/>
    <lineage>
        <taxon>Eukaryota</taxon>
        <taxon>Metazoa</taxon>
        <taxon>Chordata</taxon>
        <taxon>Craniata</taxon>
        <taxon>Vertebrata</taxon>
        <taxon>Euteleostomi</taxon>
        <taxon>Actinopterygii</taxon>
        <taxon>Neopterygii</taxon>
        <taxon>Teleostei</taxon>
        <taxon>Neoteleostei</taxon>
        <taxon>Acanthomorphata</taxon>
        <taxon>Ovalentaria</taxon>
        <taxon>Cichlomorphae</taxon>
        <taxon>Cichliformes</taxon>
        <taxon>Cichlidae</taxon>
        <taxon>African cichlids</taxon>
        <taxon>Pseudocrenilabrinae</taxon>
        <taxon>Haplochromini</taxon>
        <taxon>Pundamilia</taxon>
    </lineage>
</organism>
<dbReference type="GO" id="GO:0005886">
    <property type="term" value="C:plasma membrane"/>
    <property type="evidence" value="ECO:0007669"/>
    <property type="project" value="TreeGrafter"/>
</dbReference>
<feature type="domain" description="Immunoglobulin V-set" evidence="4">
    <location>
        <begin position="145"/>
        <end position="228"/>
    </location>
</feature>
<evidence type="ECO:0008006" key="7">
    <source>
        <dbReference type="Google" id="ProtNLM"/>
    </source>
</evidence>
<name>A0A3B4FW60_9CICH</name>
<dbReference type="Ensembl" id="ENSPNYT00000014332.1">
    <property type="protein sequence ID" value="ENSPNYP00000013984.1"/>
    <property type="gene ID" value="ENSPNYG00000010606.1"/>
</dbReference>
<dbReference type="InterPro" id="IPR036179">
    <property type="entry name" value="Ig-like_dom_sf"/>
</dbReference>
<keyword evidence="2" id="KW-0391">Immunity</keyword>
<dbReference type="STRING" id="303518.ENSPNYP00000013984"/>
<dbReference type="AlphaFoldDB" id="A0A3B4FW60"/>
<dbReference type="InterPro" id="IPR050413">
    <property type="entry name" value="TCR_beta_variable"/>
</dbReference>